<gene>
    <name evidence="2" type="ORF">K756_10365</name>
</gene>
<accession>A0A806JCD1</accession>
<evidence type="ECO:0000313" key="3">
    <source>
        <dbReference type="Proteomes" id="UP000014672"/>
    </source>
</evidence>
<evidence type="ECO:0000256" key="1">
    <source>
        <dbReference type="SAM" id="SignalP"/>
    </source>
</evidence>
<proteinExistence type="predicted"/>
<protein>
    <submittedName>
        <fullName evidence="2">Uncharacterized protein</fullName>
    </submittedName>
</protein>
<feature type="signal peptide" evidence="1">
    <location>
        <begin position="1"/>
        <end position="19"/>
    </location>
</feature>
<dbReference type="Proteomes" id="UP000014672">
    <property type="component" value="Chromosome"/>
</dbReference>
<reference evidence="2 3" key="1">
    <citation type="journal article" date="2013" name="PLoS ONE">
        <title>Complete Genome Analysis of a Haemophilus parasuis Serovar 12 Strain from China.</title>
        <authorList>
            <person name="Li Y."/>
            <person name="Kwok A.H."/>
            <person name="Jiang J."/>
            <person name="Zou Y."/>
            <person name="Zheng F."/>
            <person name="Chen P."/>
            <person name="Hou C."/>
            <person name="Leung F.C."/>
            <person name="Jiang P."/>
        </authorList>
    </citation>
    <scope>NUCLEOTIDE SEQUENCE [LARGE SCALE GENOMIC DNA]</scope>
    <source>
        <strain evidence="2 3">ZJ0906</strain>
    </source>
</reference>
<keyword evidence="1" id="KW-0732">Signal</keyword>
<evidence type="ECO:0000313" key="2">
    <source>
        <dbReference type="EMBL" id="AGO17178.1"/>
    </source>
</evidence>
<sequence>MKYNLIAFSLLALPLVAKANPTWVDHQRIKLQEQLASIKTAFECRIW</sequence>
<dbReference type="AlphaFoldDB" id="A0A806JCD1"/>
<name>A0A806JCD1_GLAPU</name>
<organism evidence="2 3">
    <name type="scientific">Glaesserella parasuis ZJ0906</name>
    <dbReference type="NCBI Taxonomy" id="1322346"/>
    <lineage>
        <taxon>Bacteria</taxon>
        <taxon>Pseudomonadati</taxon>
        <taxon>Pseudomonadota</taxon>
        <taxon>Gammaproteobacteria</taxon>
        <taxon>Pasteurellales</taxon>
        <taxon>Pasteurellaceae</taxon>
        <taxon>Glaesserella</taxon>
    </lineage>
</organism>
<feature type="chain" id="PRO_5033034536" evidence="1">
    <location>
        <begin position="20"/>
        <end position="47"/>
    </location>
</feature>
<dbReference type="EMBL" id="CP005384">
    <property type="protein sequence ID" value="AGO17178.1"/>
    <property type="molecule type" value="Genomic_DNA"/>
</dbReference>
<dbReference type="KEGG" id="hpaz:K756_10365"/>